<dbReference type="Proteomes" id="UP000644756">
    <property type="component" value="Unassembled WGS sequence"/>
</dbReference>
<keyword evidence="2" id="KW-1185">Reference proteome</keyword>
<protein>
    <recommendedName>
        <fullName evidence="3">Sporulation protein</fullName>
    </recommendedName>
</protein>
<evidence type="ECO:0000313" key="1">
    <source>
        <dbReference type="EMBL" id="GGF97085.1"/>
    </source>
</evidence>
<reference evidence="1" key="1">
    <citation type="journal article" date="2014" name="Int. J. Syst. Evol. Microbiol.">
        <title>Complete genome sequence of Corynebacterium casei LMG S-19264T (=DSM 44701T), isolated from a smear-ripened cheese.</title>
        <authorList>
            <consortium name="US DOE Joint Genome Institute (JGI-PGF)"/>
            <person name="Walter F."/>
            <person name="Albersmeier A."/>
            <person name="Kalinowski J."/>
            <person name="Ruckert C."/>
        </authorList>
    </citation>
    <scope>NUCLEOTIDE SEQUENCE</scope>
    <source>
        <strain evidence="1">CGMCC 1.12987</strain>
    </source>
</reference>
<accession>A0A917CTE4</accession>
<evidence type="ECO:0008006" key="3">
    <source>
        <dbReference type="Google" id="ProtNLM"/>
    </source>
</evidence>
<name>A0A917CTE4_9BACL</name>
<organism evidence="1 2">
    <name type="scientific">Paenibacillus abyssi</name>
    <dbReference type="NCBI Taxonomy" id="1340531"/>
    <lineage>
        <taxon>Bacteria</taxon>
        <taxon>Bacillati</taxon>
        <taxon>Bacillota</taxon>
        <taxon>Bacilli</taxon>
        <taxon>Bacillales</taxon>
        <taxon>Paenibacillaceae</taxon>
        <taxon>Paenibacillus</taxon>
    </lineage>
</organism>
<dbReference type="RefSeq" id="WP_188530087.1">
    <property type="nucleotide sequence ID" value="NZ_BMGR01000003.1"/>
</dbReference>
<sequence length="312" mass="36388">MELFKVTLISADEQKIWRLSRYLSDAFAELHTSGCADDLQWNIDVSSGEICCLMASSAQCTAEDRAAIMRRAAQGLSEYVLVELEPELLRAIIRKDSGYEEQEDLDKIERYCIQMLNVSMDSCSIELDQQDDRTHRKEQIAEEIIPYLLENIRINLNGFITFRLANYRESLREIVEYAVDEYVMEKQYQDFISLLRYFVGLQDTKTPIVHLLQREDGQFQLCNHQFLPLEYRQSDRIVAEMLESEMNIEDRVVSSLIAASPKQIVIHTCKPEQQVIRTIESIFYGRVTVCEDSLSYNPIMLEQIQPKDHRYT</sequence>
<evidence type="ECO:0000313" key="2">
    <source>
        <dbReference type="Proteomes" id="UP000644756"/>
    </source>
</evidence>
<dbReference type="EMBL" id="BMGR01000003">
    <property type="protein sequence ID" value="GGF97085.1"/>
    <property type="molecule type" value="Genomic_DNA"/>
</dbReference>
<reference evidence="1" key="2">
    <citation type="submission" date="2020-09" db="EMBL/GenBank/DDBJ databases">
        <authorList>
            <person name="Sun Q."/>
            <person name="Zhou Y."/>
        </authorList>
    </citation>
    <scope>NUCLEOTIDE SEQUENCE</scope>
    <source>
        <strain evidence="1">CGMCC 1.12987</strain>
    </source>
</reference>
<dbReference type="InterPro" id="IPR014199">
    <property type="entry name" value="Spore_YtxC"/>
</dbReference>
<proteinExistence type="predicted"/>
<gene>
    <name evidence="1" type="ORF">GCM10010916_12940</name>
</gene>
<comment type="caution">
    <text evidence="1">The sequence shown here is derived from an EMBL/GenBank/DDBJ whole genome shotgun (WGS) entry which is preliminary data.</text>
</comment>
<dbReference type="AlphaFoldDB" id="A0A917CTE4"/>
<dbReference type="Pfam" id="PF08812">
    <property type="entry name" value="YtxC"/>
    <property type="match status" value="1"/>
</dbReference>